<organism evidence="3 4">
    <name type="scientific">Actimicrobium antarcticum</name>
    <dbReference type="NCBI Taxonomy" id="1051899"/>
    <lineage>
        <taxon>Bacteria</taxon>
        <taxon>Pseudomonadati</taxon>
        <taxon>Pseudomonadota</taxon>
        <taxon>Betaproteobacteria</taxon>
        <taxon>Burkholderiales</taxon>
        <taxon>Oxalobacteraceae</taxon>
        <taxon>Actimicrobium</taxon>
    </lineage>
</organism>
<dbReference type="Gene3D" id="3.40.50.620">
    <property type="entry name" value="HUPs"/>
    <property type="match status" value="1"/>
</dbReference>
<comment type="caution">
    <text evidence="3">The sequence shown here is derived from an EMBL/GenBank/DDBJ whole genome shotgun (WGS) entry which is preliminary data.</text>
</comment>
<name>A0ABP7SPW4_9BURK</name>
<evidence type="ECO:0000313" key="3">
    <source>
        <dbReference type="EMBL" id="GAA4014601.1"/>
    </source>
</evidence>
<dbReference type="Pfam" id="PF00582">
    <property type="entry name" value="Usp"/>
    <property type="match status" value="1"/>
</dbReference>
<evidence type="ECO:0000256" key="1">
    <source>
        <dbReference type="ARBA" id="ARBA00008791"/>
    </source>
</evidence>
<dbReference type="CDD" id="cd00293">
    <property type="entry name" value="USP-like"/>
    <property type="match status" value="1"/>
</dbReference>
<dbReference type="InterPro" id="IPR006016">
    <property type="entry name" value="UspA"/>
</dbReference>
<dbReference type="EMBL" id="BAAAZE010000005">
    <property type="protein sequence ID" value="GAA4014601.1"/>
    <property type="molecule type" value="Genomic_DNA"/>
</dbReference>
<feature type="domain" description="UspA" evidence="2">
    <location>
        <begin position="2"/>
        <end position="146"/>
    </location>
</feature>
<dbReference type="RefSeq" id="WP_344761773.1">
    <property type="nucleotide sequence ID" value="NZ_BAAAZE010000005.1"/>
</dbReference>
<dbReference type="SUPFAM" id="SSF52402">
    <property type="entry name" value="Adenine nucleotide alpha hydrolases-like"/>
    <property type="match status" value="1"/>
</dbReference>
<accession>A0ABP7SPW4</accession>
<dbReference type="PANTHER" id="PTHR46268:SF6">
    <property type="entry name" value="UNIVERSAL STRESS PROTEIN UP12"/>
    <property type="match status" value="1"/>
</dbReference>
<comment type="similarity">
    <text evidence="1">Belongs to the universal stress protein A family.</text>
</comment>
<reference evidence="4" key="1">
    <citation type="journal article" date="2019" name="Int. J. Syst. Evol. Microbiol.">
        <title>The Global Catalogue of Microorganisms (GCM) 10K type strain sequencing project: providing services to taxonomists for standard genome sequencing and annotation.</title>
        <authorList>
            <consortium name="The Broad Institute Genomics Platform"/>
            <consortium name="The Broad Institute Genome Sequencing Center for Infectious Disease"/>
            <person name="Wu L."/>
            <person name="Ma J."/>
        </authorList>
    </citation>
    <scope>NUCLEOTIDE SEQUENCE [LARGE SCALE GENOMIC DNA]</scope>
    <source>
        <strain evidence="4">JCM 16673</strain>
    </source>
</reference>
<gene>
    <name evidence="3" type="ORF">GCM10022212_06290</name>
</gene>
<keyword evidence="4" id="KW-1185">Reference proteome</keyword>
<evidence type="ECO:0000259" key="2">
    <source>
        <dbReference type="Pfam" id="PF00582"/>
    </source>
</evidence>
<proteinExistence type="inferred from homology"/>
<evidence type="ECO:0000313" key="4">
    <source>
        <dbReference type="Proteomes" id="UP001501353"/>
    </source>
</evidence>
<protein>
    <submittedName>
        <fullName evidence="3">Universal stress protein</fullName>
    </submittedName>
</protein>
<dbReference type="Proteomes" id="UP001501353">
    <property type="component" value="Unassembled WGS sequence"/>
</dbReference>
<sequence length="146" mass="15784">MKILFAADGSEYTERAAHFLVSHLAWFRVAPELHLLHVKLPIPQGMALTRAQAVLGDDAIEAYYAEQANEAVATARAILSAADIVFETGWRVGDIAQEINRYATEHAIEMIVMGSHGHGALRNLVLGSVATKVLASDTGIPVLIVR</sequence>
<dbReference type="InterPro" id="IPR014729">
    <property type="entry name" value="Rossmann-like_a/b/a_fold"/>
</dbReference>
<dbReference type="PANTHER" id="PTHR46268">
    <property type="entry name" value="STRESS RESPONSE PROTEIN NHAX"/>
    <property type="match status" value="1"/>
</dbReference>